<sequence>MSCVLEDLGRVFPKKSVLLKTYMLGCFYLFYQTIKPEEKKKDKQKITDLRPNVIRNQSQRNLYQMKTMHDQQKQIKKQQNTCYGLMELRTSIFCPQEQKLSNSTFQVHILEIHSKKFQNFCLDDLSTIESEFIPDLKFDLQNHSPVDMTQSCMF</sequence>
<evidence type="ECO:0000313" key="1">
    <source>
        <dbReference type="EMBL" id="CAD8099244.1"/>
    </source>
</evidence>
<dbReference type="Proteomes" id="UP000692954">
    <property type="component" value="Unassembled WGS sequence"/>
</dbReference>
<protein>
    <submittedName>
        <fullName evidence="1">Uncharacterized protein</fullName>
    </submittedName>
</protein>
<proteinExistence type="predicted"/>
<dbReference type="EMBL" id="CAJJDN010000071">
    <property type="protein sequence ID" value="CAD8099244.1"/>
    <property type="molecule type" value="Genomic_DNA"/>
</dbReference>
<accession>A0A8S1P8N5</accession>
<evidence type="ECO:0000313" key="2">
    <source>
        <dbReference type="Proteomes" id="UP000692954"/>
    </source>
</evidence>
<keyword evidence="2" id="KW-1185">Reference proteome</keyword>
<gene>
    <name evidence="1" type="ORF">PSON_ATCC_30995.1.T0710219</name>
</gene>
<dbReference type="OrthoDB" id="305262at2759"/>
<comment type="caution">
    <text evidence="1">The sequence shown here is derived from an EMBL/GenBank/DDBJ whole genome shotgun (WGS) entry which is preliminary data.</text>
</comment>
<organism evidence="1 2">
    <name type="scientific">Paramecium sonneborni</name>
    <dbReference type="NCBI Taxonomy" id="65129"/>
    <lineage>
        <taxon>Eukaryota</taxon>
        <taxon>Sar</taxon>
        <taxon>Alveolata</taxon>
        <taxon>Ciliophora</taxon>
        <taxon>Intramacronucleata</taxon>
        <taxon>Oligohymenophorea</taxon>
        <taxon>Peniculida</taxon>
        <taxon>Parameciidae</taxon>
        <taxon>Paramecium</taxon>
    </lineage>
</organism>
<reference evidence="1" key="1">
    <citation type="submission" date="2021-01" db="EMBL/GenBank/DDBJ databases">
        <authorList>
            <consortium name="Genoscope - CEA"/>
            <person name="William W."/>
        </authorList>
    </citation>
    <scope>NUCLEOTIDE SEQUENCE</scope>
</reference>
<name>A0A8S1P8N5_9CILI</name>
<dbReference type="AlphaFoldDB" id="A0A8S1P8N5"/>